<dbReference type="Gene3D" id="2.130.10.10">
    <property type="entry name" value="YVTN repeat-like/Quinoprotein amine dehydrogenase"/>
    <property type="match status" value="1"/>
</dbReference>
<name>A0ABV3DLJ1_9ACTN</name>
<dbReference type="RefSeq" id="WP_358357286.1">
    <property type="nucleotide sequence ID" value="NZ_JBEZFP010000067.1"/>
</dbReference>
<evidence type="ECO:0000313" key="1">
    <source>
        <dbReference type="EMBL" id="MEU8136598.1"/>
    </source>
</evidence>
<reference evidence="1 2" key="1">
    <citation type="submission" date="2024-06" db="EMBL/GenBank/DDBJ databases">
        <title>The Natural Products Discovery Center: Release of the First 8490 Sequenced Strains for Exploring Actinobacteria Biosynthetic Diversity.</title>
        <authorList>
            <person name="Kalkreuter E."/>
            <person name="Kautsar S.A."/>
            <person name="Yang D."/>
            <person name="Bader C.D."/>
            <person name="Teijaro C.N."/>
            <person name="Fluegel L."/>
            <person name="Davis C.M."/>
            <person name="Simpson J.R."/>
            <person name="Lauterbach L."/>
            <person name="Steele A.D."/>
            <person name="Gui C."/>
            <person name="Meng S."/>
            <person name="Li G."/>
            <person name="Viehrig K."/>
            <person name="Ye F."/>
            <person name="Su P."/>
            <person name="Kiefer A.F."/>
            <person name="Nichols A."/>
            <person name="Cepeda A.J."/>
            <person name="Yan W."/>
            <person name="Fan B."/>
            <person name="Jiang Y."/>
            <person name="Adhikari A."/>
            <person name="Zheng C.-J."/>
            <person name="Schuster L."/>
            <person name="Cowan T.M."/>
            <person name="Smanski M.J."/>
            <person name="Chevrette M.G."/>
            <person name="De Carvalho L.P.S."/>
            <person name="Shen B."/>
        </authorList>
    </citation>
    <scope>NUCLEOTIDE SEQUENCE [LARGE SCALE GENOMIC DNA]</scope>
    <source>
        <strain evidence="1 2">NPDC048946</strain>
    </source>
</reference>
<organism evidence="1 2">
    <name type="scientific">Streptodolium elevatio</name>
    <dbReference type="NCBI Taxonomy" id="3157996"/>
    <lineage>
        <taxon>Bacteria</taxon>
        <taxon>Bacillati</taxon>
        <taxon>Actinomycetota</taxon>
        <taxon>Actinomycetes</taxon>
        <taxon>Kitasatosporales</taxon>
        <taxon>Streptomycetaceae</taxon>
        <taxon>Streptodolium</taxon>
    </lineage>
</organism>
<evidence type="ECO:0000313" key="2">
    <source>
        <dbReference type="Proteomes" id="UP001551482"/>
    </source>
</evidence>
<protein>
    <submittedName>
        <fullName evidence="1">Uncharacterized protein</fullName>
    </submittedName>
</protein>
<accession>A0ABV3DLJ1</accession>
<dbReference type="Proteomes" id="UP001551482">
    <property type="component" value="Unassembled WGS sequence"/>
</dbReference>
<dbReference type="SUPFAM" id="SSF50998">
    <property type="entry name" value="Quinoprotein alcohol dehydrogenase-like"/>
    <property type="match status" value="1"/>
</dbReference>
<dbReference type="EMBL" id="JBEZFP010000067">
    <property type="protein sequence ID" value="MEU8136598.1"/>
    <property type="molecule type" value="Genomic_DNA"/>
</dbReference>
<dbReference type="InterPro" id="IPR015943">
    <property type="entry name" value="WD40/YVTN_repeat-like_dom_sf"/>
</dbReference>
<gene>
    <name evidence="1" type="ORF">AB0C36_24190</name>
</gene>
<sequence length="317" mass="33790">MRPHLAAQTSLPPLWSLDRVPGASVWLAHTEDGELLVLDDALKVQRTVPLPSEWKGGHAVAPDLSFVAASGPDRVCVLDMTGRQVWSHPHADWEFEESGSCVVTTDARGVWAVLRAGDSDHCVLFDAADGQVLRTAPLPSPTVGSELLPHPDGIHVGIAAGHGDDVYRVFLVASDGVGPAVEITPGDSRILIDIQPGSGLMLTTPYGPGPLALLRSPDGGIVAARQPDPLLPGDDELFDFYAGFLGPDRVLAASSEQRHVVFSVPDLRPIAEVEYPDDAERAWLVVRHDGTWVTADPDSGLVRLWHAATPGVFGHQG</sequence>
<comment type="caution">
    <text evidence="1">The sequence shown here is derived from an EMBL/GenBank/DDBJ whole genome shotgun (WGS) entry which is preliminary data.</text>
</comment>
<keyword evidence="2" id="KW-1185">Reference proteome</keyword>
<dbReference type="InterPro" id="IPR011047">
    <property type="entry name" value="Quinoprotein_ADH-like_sf"/>
</dbReference>
<proteinExistence type="predicted"/>